<name>A0A0U3QSD5_9MICC</name>
<dbReference type="KEGG" id="psul:AU252_16325"/>
<accession>A0A0U3QSD5</accession>
<evidence type="ECO:0000313" key="1">
    <source>
        <dbReference type="EMBL" id="ALV42517.1"/>
    </source>
</evidence>
<dbReference type="EMBL" id="CP013747">
    <property type="protein sequence ID" value="ALV42517.1"/>
    <property type="molecule type" value="Genomic_DNA"/>
</dbReference>
<dbReference type="AlphaFoldDB" id="A0A0U3QSD5"/>
<reference evidence="1 2" key="1">
    <citation type="submission" date="2015-12" db="EMBL/GenBank/DDBJ databases">
        <authorList>
            <person name="Shamseldin A."/>
            <person name="Moawad H."/>
            <person name="Abd El-Rahim W.M."/>
            <person name="Sadowsky M.J."/>
        </authorList>
    </citation>
    <scope>NUCLEOTIDE SEQUENCE [LARGE SCALE GENOMIC DNA]</scope>
    <source>
        <strain evidence="1 2">Ar51</strain>
    </source>
</reference>
<dbReference type="Proteomes" id="UP000065151">
    <property type="component" value="Chromosome"/>
</dbReference>
<sequence length="63" mass="7388">MREDIANEYSREVDRLVKTLAKEDGITGVVREDREVLLVATPSWDTAQLQEWLTRYIETNIHN</sequence>
<gene>
    <name evidence="1" type="ORF">AU252_16325</name>
</gene>
<organism evidence="1">
    <name type="scientific">Pseudarthrobacter sulfonivorans</name>
    <dbReference type="NCBI Taxonomy" id="121292"/>
    <lineage>
        <taxon>Bacteria</taxon>
        <taxon>Bacillati</taxon>
        <taxon>Actinomycetota</taxon>
        <taxon>Actinomycetes</taxon>
        <taxon>Micrococcales</taxon>
        <taxon>Micrococcaceae</taxon>
        <taxon>Pseudarthrobacter</taxon>
    </lineage>
</organism>
<evidence type="ECO:0000313" key="2">
    <source>
        <dbReference type="Proteomes" id="UP000065151"/>
    </source>
</evidence>
<proteinExistence type="predicted"/>
<protein>
    <submittedName>
        <fullName evidence="1">Uncharacterized protein</fullName>
    </submittedName>
</protein>